<organism evidence="2">
    <name type="scientific">Oryza sativa subsp. japonica</name>
    <name type="common">Rice</name>
    <dbReference type="NCBI Taxonomy" id="39947"/>
    <lineage>
        <taxon>Eukaryota</taxon>
        <taxon>Viridiplantae</taxon>
        <taxon>Streptophyta</taxon>
        <taxon>Embryophyta</taxon>
        <taxon>Tracheophyta</taxon>
        <taxon>Spermatophyta</taxon>
        <taxon>Magnoliopsida</taxon>
        <taxon>Liliopsida</taxon>
        <taxon>Poales</taxon>
        <taxon>Poaceae</taxon>
        <taxon>BOP clade</taxon>
        <taxon>Oryzoideae</taxon>
        <taxon>Oryzeae</taxon>
        <taxon>Oryzinae</taxon>
        <taxon>Oryza</taxon>
        <taxon>Oryza sativa</taxon>
    </lineage>
</organism>
<gene>
    <name evidence="2" type="primary">OJ1005_B10.15</name>
</gene>
<name>Q7EZN7_ORYSJ</name>
<dbReference type="AlphaFoldDB" id="Q7EZN7"/>
<feature type="region of interest" description="Disordered" evidence="1">
    <location>
        <begin position="87"/>
        <end position="242"/>
    </location>
</feature>
<sequence length="316" mass="32410">MSINNTTSVDCKQGRHGRRLILLRLSPCGRPAYPPSSSPLPCRRLSGSSAKPAGRKDCGGGALSLPNEEASALGHRGCSVAAVHGAGGGGRGVGAADPATPEGLSDGGQRRRRMRAAEDGCGDGGKGPRGSTCCSNRQGSKDGAVMEEEKTHEQEDVVEQHSSEASSRTEEEGIHALDPSWKPRRERERERIFSPPASTVVPVPPSSHVWRNPMRRRRRPNGETPGGVLPASSAGNGGSPQPAAALHELVRELQCPGTAVAPVGTGVPRGCGGETAAVHVGAGGPGAASPGMAAAPAEASNPSVRVMDTTHLIVID</sequence>
<evidence type="ECO:0000313" key="2">
    <source>
        <dbReference type="EMBL" id="BAC05650.1"/>
    </source>
</evidence>
<evidence type="ECO:0000256" key="1">
    <source>
        <dbReference type="SAM" id="MobiDB-lite"/>
    </source>
</evidence>
<dbReference type="EMBL" id="AP004611">
    <property type="protein sequence ID" value="BAC05650.1"/>
    <property type="molecule type" value="Genomic_DNA"/>
</dbReference>
<feature type="compositionally biased region" description="Low complexity" evidence="1">
    <location>
        <begin position="194"/>
        <end position="212"/>
    </location>
</feature>
<accession>Q7EZN7</accession>
<proteinExistence type="predicted"/>
<feature type="region of interest" description="Disordered" evidence="1">
    <location>
        <begin position="33"/>
        <end position="62"/>
    </location>
</feature>
<feature type="compositionally biased region" description="Basic and acidic residues" evidence="1">
    <location>
        <begin position="147"/>
        <end position="192"/>
    </location>
</feature>
<reference evidence="2" key="1">
    <citation type="journal article" date="2002" name="Nature">
        <title>The genome sequence and structure of rice chromosome 1.</title>
        <authorList>
            <person name="Sasaki T."/>
            <person name="Matsumoto T."/>
            <person name="Yamamoto K."/>
            <person name="Sakata K."/>
            <person name="Baba T."/>
            <person name="Katayose Y."/>
            <person name="Wu J."/>
            <person name="Niimura Y."/>
            <person name="Cheng Z."/>
            <person name="Nagamura Y."/>
            <person name="Antonio B.A."/>
            <person name="Kanamori H."/>
            <person name="Hosokawa S."/>
            <person name="Masukawa M."/>
            <person name="Arikawa K."/>
            <person name="Chiden Y."/>
            <person name="Hayashi M."/>
            <person name="Okamoto M."/>
            <person name="Ando T."/>
            <person name="Aoki H."/>
            <person name="Arita K."/>
            <person name="Hamada M."/>
            <person name="Harada C."/>
            <person name="Hijishita S."/>
            <person name="Honda M."/>
            <person name="Ichikawa Y."/>
            <person name="Idonuma A."/>
            <person name="Iijima M."/>
            <person name="Ikeda M."/>
            <person name="Ikeno M."/>
            <person name="Itoh S."/>
            <person name="Itoh T."/>
            <person name="Itoh Y."/>
            <person name="Itoh Y."/>
            <person name="Iwabuchi A."/>
            <person name="Kamiya K."/>
            <person name="Karasawa W."/>
            <person name="Katagiri S."/>
            <person name="Kikuta A."/>
            <person name="Kobayashi N."/>
            <person name="Kono I."/>
            <person name="Machita K."/>
            <person name="Maehara T."/>
            <person name="Mizuno H."/>
            <person name="Mizubayashi T."/>
            <person name="Mukai Y."/>
            <person name="Nagasaki H."/>
            <person name="Nakashima M."/>
            <person name="Nakama Y."/>
            <person name="Nakamichi Y."/>
            <person name="Nakamura M."/>
            <person name="Namiki N."/>
            <person name="Negishi M."/>
            <person name="Ohta I."/>
            <person name="Ono N."/>
            <person name="Saji S."/>
            <person name="Sakai K."/>
            <person name="Shibata M."/>
            <person name="Shimokawa T."/>
            <person name="Shomura A."/>
            <person name="Song J."/>
            <person name="Takazaki Y."/>
            <person name="Terasawa K."/>
            <person name="Tsuji K."/>
            <person name="Waki K."/>
            <person name="Yamagata H."/>
            <person name="Yamane H."/>
            <person name="Yoshiki S."/>
            <person name="Yoshihara R."/>
            <person name="Yukawa K."/>
            <person name="Zhong H."/>
            <person name="Iwama H."/>
            <person name="Endo T."/>
            <person name="Ito H."/>
            <person name="Hahn J.H."/>
            <person name="Kim H.I."/>
            <person name="Eun M.Y."/>
            <person name="Yano M."/>
            <person name="Jiang J."/>
            <person name="Gojobori T."/>
        </authorList>
    </citation>
    <scope>NUCLEOTIDE SEQUENCE</scope>
</reference>
<feature type="compositionally biased region" description="Low complexity" evidence="1">
    <location>
        <begin position="39"/>
        <end position="49"/>
    </location>
</feature>
<protein>
    <submittedName>
        <fullName evidence="2">OJ1005_B10.15 protein</fullName>
    </submittedName>
</protein>